<dbReference type="InterPro" id="IPR036291">
    <property type="entry name" value="NAD(P)-bd_dom_sf"/>
</dbReference>
<evidence type="ECO:0000256" key="5">
    <source>
        <dbReference type="SAM" id="MobiDB-lite"/>
    </source>
</evidence>
<feature type="compositionally biased region" description="Polar residues" evidence="5">
    <location>
        <begin position="1"/>
        <end position="15"/>
    </location>
</feature>
<dbReference type="InterPro" id="IPR020904">
    <property type="entry name" value="Sc_DH/Rdtase_CS"/>
</dbReference>
<dbReference type="GO" id="GO:0016614">
    <property type="term" value="F:oxidoreductase activity, acting on CH-OH group of donors"/>
    <property type="evidence" value="ECO:0007669"/>
    <property type="project" value="UniProtKB-ARBA"/>
</dbReference>
<dbReference type="PROSITE" id="PS00061">
    <property type="entry name" value="ADH_SHORT"/>
    <property type="match status" value="1"/>
</dbReference>
<reference evidence="6 7" key="1">
    <citation type="submission" date="2017-10" db="EMBL/GenBank/DDBJ databases">
        <title>Comparative genomics in systemic dimorphic fungi from Ajellomycetaceae.</title>
        <authorList>
            <person name="Munoz J.F."/>
            <person name="Mcewen J.G."/>
            <person name="Clay O.K."/>
            <person name="Cuomo C.A."/>
        </authorList>
    </citation>
    <scope>NUCLEOTIDE SEQUENCE [LARGE SCALE GENOMIC DNA]</scope>
    <source>
        <strain evidence="6 7">UAMH7299</strain>
    </source>
</reference>
<accession>A0A2B7Y5G8</accession>
<dbReference type="InterPro" id="IPR002347">
    <property type="entry name" value="SDR_fam"/>
</dbReference>
<comment type="caution">
    <text evidence="6">The sequence shown here is derived from an EMBL/GenBank/DDBJ whole genome shotgun (WGS) entry which is preliminary data.</text>
</comment>
<evidence type="ECO:0000313" key="6">
    <source>
        <dbReference type="EMBL" id="PGH16251.1"/>
    </source>
</evidence>
<dbReference type="STRING" id="1447883.A0A2B7Y5G8"/>
<keyword evidence="7" id="KW-1185">Reference proteome</keyword>
<evidence type="ECO:0000256" key="3">
    <source>
        <dbReference type="ARBA" id="ARBA00023002"/>
    </source>
</evidence>
<sequence>MDLSQRTGHSRSSNLSRKHTIASPTYLTGKTAVVTGASKGIGRAIALSLAQRGADVVVNYLSSAQAAEEVVQSIGSDRAVAVKADVSDQSACTELVRAAVDRFQKIDILVLNAGLLAGDNSLENSSLEDFDRLFRVNEASPYIPAGGRVLFFSSSLTALSSVTPGYLLYAATKGAVEQMSRVLAKELAPRGVTVNTIFSGTNKHRDLFCGQDRCDGESHQPIESEWPHWYAGRGCVGSLVDKW</sequence>
<evidence type="ECO:0008006" key="8">
    <source>
        <dbReference type="Google" id="ProtNLM"/>
    </source>
</evidence>
<evidence type="ECO:0000256" key="4">
    <source>
        <dbReference type="RuleBase" id="RU000363"/>
    </source>
</evidence>
<dbReference type="OrthoDB" id="47007at2759"/>
<organism evidence="6 7">
    <name type="scientific">Polytolypa hystricis (strain UAMH7299)</name>
    <dbReference type="NCBI Taxonomy" id="1447883"/>
    <lineage>
        <taxon>Eukaryota</taxon>
        <taxon>Fungi</taxon>
        <taxon>Dikarya</taxon>
        <taxon>Ascomycota</taxon>
        <taxon>Pezizomycotina</taxon>
        <taxon>Eurotiomycetes</taxon>
        <taxon>Eurotiomycetidae</taxon>
        <taxon>Onygenales</taxon>
        <taxon>Onygenales incertae sedis</taxon>
        <taxon>Polytolypa</taxon>
    </lineage>
</organism>
<protein>
    <recommendedName>
        <fullName evidence="8">Versicolorin reductase</fullName>
    </recommendedName>
</protein>
<dbReference type="SUPFAM" id="SSF51735">
    <property type="entry name" value="NAD(P)-binding Rossmann-fold domains"/>
    <property type="match status" value="1"/>
</dbReference>
<dbReference type="Gene3D" id="3.40.50.720">
    <property type="entry name" value="NAD(P)-binding Rossmann-like Domain"/>
    <property type="match status" value="1"/>
</dbReference>
<feature type="region of interest" description="Disordered" evidence="5">
    <location>
        <begin position="1"/>
        <end position="20"/>
    </location>
</feature>
<gene>
    <name evidence="6" type="ORF">AJ80_05274</name>
</gene>
<keyword evidence="3" id="KW-0560">Oxidoreductase</keyword>
<name>A0A2B7Y5G8_POLH7</name>
<evidence type="ECO:0000256" key="2">
    <source>
        <dbReference type="ARBA" id="ARBA00022857"/>
    </source>
</evidence>
<comment type="similarity">
    <text evidence="1 4">Belongs to the short-chain dehydrogenases/reductases (SDR) family.</text>
</comment>
<dbReference type="PRINTS" id="PR00080">
    <property type="entry name" value="SDRFAMILY"/>
</dbReference>
<evidence type="ECO:0000256" key="1">
    <source>
        <dbReference type="ARBA" id="ARBA00006484"/>
    </source>
</evidence>
<keyword evidence="2" id="KW-0521">NADP</keyword>
<proteinExistence type="inferred from homology"/>
<dbReference type="PANTHER" id="PTHR48107">
    <property type="entry name" value="NADPH-DEPENDENT ALDEHYDE REDUCTASE-LIKE PROTEIN, CHLOROPLASTIC-RELATED"/>
    <property type="match status" value="1"/>
</dbReference>
<dbReference type="PRINTS" id="PR00081">
    <property type="entry name" value="GDHRDH"/>
</dbReference>
<evidence type="ECO:0000313" key="7">
    <source>
        <dbReference type="Proteomes" id="UP000224634"/>
    </source>
</evidence>
<dbReference type="PANTHER" id="PTHR48107:SF7">
    <property type="entry name" value="RE15974P"/>
    <property type="match status" value="1"/>
</dbReference>
<dbReference type="Pfam" id="PF00106">
    <property type="entry name" value="adh_short"/>
    <property type="match status" value="1"/>
</dbReference>
<dbReference type="EMBL" id="PDNA01000075">
    <property type="protein sequence ID" value="PGH16251.1"/>
    <property type="molecule type" value="Genomic_DNA"/>
</dbReference>
<dbReference type="AlphaFoldDB" id="A0A2B7Y5G8"/>
<dbReference type="Proteomes" id="UP000224634">
    <property type="component" value="Unassembled WGS sequence"/>
</dbReference>